<proteinExistence type="predicted"/>
<reference evidence="1 2" key="1">
    <citation type="journal article" date="2019" name="Nat. Ecol. Evol.">
        <title>Megaphylogeny resolves global patterns of mushroom evolution.</title>
        <authorList>
            <person name="Varga T."/>
            <person name="Krizsan K."/>
            <person name="Foldi C."/>
            <person name="Dima B."/>
            <person name="Sanchez-Garcia M."/>
            <person name="Sanchez-Ramirez S."/>
            <person name="Szollosi G.J."/>
            <person name="Szarkandi J.G."/>
            <person name="Papp V."/>
            <person name="Albert L."/>
            <person name="Andreopoulos W."/>
            <person name="Angelini C."/>
            <person name="Antonin V."/>
            <person name="Barry K.W."/>
            <person name="Bougher N.L."/>
            <person name="Buchanan P."/>
            <person name="Buyck B."/>
            <person name="Bense V."/>
            <person name="Catcheside P."/>
            <person name="Chovatia M."/>
            <person name="Cooper J."/>
            <person name="Damon W."/>
            <person name="Desjardin D."/>
            <person name="Finy P."/>
            <person name="Geml J."/>
            <person name="Haridas S."/>
            <person name="Hughes K."/>
            <person name="Justo A."/>
            <person name="Karasinski D."/>
            <person name="Kautmanova I."/>
            <person name="Kiss B."/>
            <person name="Kocsube S."/>
            <person name="Kotiranta H."/>
            <person name="LaButti K.M."/>
            <person name="Lechner B.E."/>
            <person name="Liimatainen K."/>
            <person name="Lipzen A."/>
            <person name="Lukacs Z."/>
            <person name="Mihaltcheva S."/>
            <person name="Morgado L.N."/>
            <person name="Niskanen T."/>
            <person name="Noordeloos M.E."/>
            <person name="Ohm R.A."/>
            <person name="Ortiz-Santana B."/>
            <person name="Ovrebo C."/>
            <person name="Racz N."/>
            <person name="Riley R."/>
            <person name="Savchenko A."/>
            <person name="Shiryaev A."/>
            <person name="Soop K."/>
            <person name="Spirin V."/>
            <person name="Szebenyi C."/>
            <person name="Tomsovsky M."/>
            <person name="Tulloss R.E."/>
            <person name="Uehling J."/>
            <person name="Grigoriev I.V."/>
            <person name="Vagvolgyi C."/>
            <person name="Papp T."/>
            <person name="Martin F.M."/>
            <person name="Miettinen O."/>
            <person name="Hibbett D.S."/>
            <person name="Nagy L.G."/>
        </authorList>
    </citation>
    <scope>NUCLEOTIDE SEQUENCE [LARGE SCALE GENOMIC DNA]</scope>
    <source>
        <strain evidence="1 2">CBS 309.79</strain>
    </source>
</reference>
<dbReference type="Proteomes" id="UP000305067">
    <property type="component" value="Unassembled WGS sequence"/>
</dbReference>
<evidence type="ECO:0000313" key="1">
    <source>
        <dbReference type="EMBL" id="TFL00965.1"/>
    </source>
</evidence>
<protein>
    <submittedName>
        <fullName evidence="1">Uncharacterized protein</fullName>
    </submittedName>
</protein>
<dbReference type="AlphaFoldDB" id="A0A5C3QFW2"/>
<organism evidence="1 2">
    <name type="scientific">Pterulicium gracile</name>
    <dbReference type="NCBI Taxonomy" id="1884261"/>
    <lineage>
        <taxon>Eukaryota</taxon>
        <taxon>Fungi</taxon>
        <taxon>Dikarya</taxon>
        <taxon>Basidiomycota</taxon>
        <taxon>Agaricomycotina</taxon>
        <taxon>Agaricomycetes</taxon>
        <taxon>Agaricomycetidae</taxon>
        <taxon>Agaricales</taxon>
        <taxon>Pleurotineae</taxon>
        <taxon>Pterulaceae</taxon>
        <taxon>Pterulicium</taxon>
    </lineage>
</organism>
<accession>A0A5C3QFW2</accession>
<name>A0A5C3QFW2_9AGAR</name>
<sequence length="54" mass="5975">MYLRNFNRDPPSQLHKTAALQLKFSVSPYPPLEVHKAACRPLVEGPCLPALTAS</sequence>
<evidence type="ECO:0000313" key="2">
    <source>
        <dbReference type="Proteomes" id="UP000305067"/>
    </source>
</evidence>
<dbReference type="EMBL" id="ML178826">
    <property type="protein sequence ID" value="TFL00965.1"/>
    <property type="molecule type" value="Genomic_DNA"/>
</dbReference>
<keyword evidence="2" id="KW-1185">Reference proteome</keyword>
<gene>
    <name evidence="1" type="ORF">BDV98DRAFT_568193</name>
</gene>